<dbReference type="NCBIfam" id="TIGR01361">
    <property type="entry name" value="DAHP_synth_Bsub"/>
    <property type="match status" value="1"/>
</dbReference>
<dbReference type="RefSeq" id="WP_185384948.1">
    <property type="nucleotide sequence ID" value="NZ_JAARPI010000002.1"/>
</dbReference>
<dbReference type="GO" id="GO:0016740">
    <property type="term" value="F:transferase activity"/>
    <property type="evidence" value="ECO:0007669"/>
    <property type="project" value="UniProtKB-KW"/>
</dbReference>
<dbReference type="EMBL" id="JAARWW010000006">
    <property type="protein sequence ID" value="MBC2004876.1"/>
    <property type="molecule type" value="Genomic_DNA"/>
</dbReference>
<dbReference type="Pfam" id="PF01817">
    <property type="entry name" value="CM_2"/>
    <property type="match status" value="1"/>
</dbReference>
<dbReference type="Gene3D" id="3.20.20.70">
    <property type="entry name" value="Aldolase class I"/>
    <property type="match status" value="1"/>
</dbReference>
<dbReference type="GO" id="GO:0004106">
    <property type="term" value="F:chorismate mutase activity"/>
    <property type="evidence" value="ECO:0007669"/>
    <property type="project" value="InterPro"/>
</dbReference>
<name>A0A7X0WQ91_9LIST</name>
<sequence>MGNPNLEELRAQVDALNIEVLEAINKRANLVQEIGKIKGMQGVIRFDPVRERQMLNAITDANKGPFEDSTIEKLFKEIFKAGLELQEDDHSKALLVSRKNKKEDTIVPVNGVPIGNGTPTFVFGPCSVESYEQVATVAGAVRDKGLKLLRGGAFKPRTSPYDFQGLGVEGLQILKRVADEFGLGVISEIVTPRDIEVALDHIDVIQIGARNMQNFELLKAVGQVDKPILLKRGLSATIEEFVGAAEYIMAQGNSQIILCERGIRTYEKATRNTLDISAVPILKQETHLPVMVDVTHSTGRKDLLLPCAKAALAIGADGVMAEVHPDPAVALSDAAQQMNLKEFDAFWEEILKSKLVPENIQ</sequence>
<dbReference type="SUPFAM" id="SSF51569">
    <property type="entry name" value="Aldolase"/>
    <property type="match status" value="1"/>
</dbReference>
<dbReference type="NCBIfam" id="TIGR01801">
    <property type="entry name" value="CM_A"/>
    <property type="match status" value="1"/>
</dbReference>
<comment type="caution">
    <text evidence="2">The sequence shown here is derived from an EMBL/GenBank/DDBJ whole genome shotgun (WGS) entry which is preliminary data.</text>
</comment>
<dbReference type="InterPro" id="IPR006218">
    <property type="entry name" value="DAHP1/KDSA"/>
</dbReference>
<dbReference type="PANTHER" id="PTHR43018:SF1">
    <property type="entry name" value="PROTEIN AROA(G)"/>
    <property type="match status" value="1"/>
</dbReference>
<dbReference type="NCBIfam" id="NF006421">
    <property type="entry name" value="PRK08673.1"/>
    <property type="match status" value="1"/>
</dbReference>
<dbReference type="AlphaFoldDB" id="A0A7X0WQ91"/>
<dbReference type="GO" id="GO:0009073">
    <property type="term" value="P:aromatic amino acid family biosynthetic process"/>
    <property type="evidence" value="ECO:0007669"/>
    <property type="project" value="InterPro"/>
</dbReference>
<dbReference type="InterPro" id="IPR002701">
    <property type="entry name" value="CM_II_prokaryot"/>
</dbReference>
<proteinExistence type="predicted"/>
<dbReference type="Gene3D" id="1.20.59.10">
    <property type="entry name" value="Chorismate mutase"/>
    <property type="match status" value="1"/>
</dbReference>
<dbReference type="PROSITE" id="PS51168">
    <property type="entry name" value="CHORISMATE_MUT_2"/>
    <property type="match status" value="1"/>
</dbReference>
<dbReference type="GO" id="GO:0046417">
    <property type="term" value="P:chorismate metabolic process"/>
    <property type="evidence" value="ECO:0007669"/>
    <property type="project" value="InterPro"/>
</dbReference>
<evidence type="ECO:0000256" key="1">
    <source>
        <dbReference type="ARBA" id="ARBA00022679"/>
    </source>
</evidence>
<dbReference type="InterPro" id="IPR036979">
    <property type="entry name" value="CM_dom_sf"/>
</dbReference>
<organism evidence="2 3">
    <name type="scientific">Listeria booriae</name>
    <dbReference type="NCBI Taxonomy" id="1552123"/>
    <lineage>
        <taxon>Bacteria</taxon>
        <taxon>Bacillati</taxon>
        <taxon>Bacillota</taxon>
        <taxon>Bacilli</taxon>
        <taxon>Bacillales</taxon>
        <taxon>Listeriaceae</taxon>
        <taxon>Listeria</taxon>
    </lineage>
</organism>
<dbReference type="InterPro" id="IPR013785">
    <property type="entry name" value="Aldolase_TIM"/>
</dbReference>
<evidence type="ECO:0000313" key="2">
    <source>
        <dbReference type="EMBL" id="MBC2004876.1"/>
    </source>
</evidence>
<dbReference type="SMART" id="SM00830">
    <property type="entry name" value="CM_2"/>
    <property type="match status" value="1"/>
</dbReference>
<protein>
    <submittedName>
        <fullName evidence="2">Bifunctional 3-deoxy-7-phosphoheptulonate synthase/chorismate mutase</fullName>
    </submittedName>
</protein>
<gene>
    <name evidence="2" type="ORF">HCA78_13910</name>
</gene>
<dbReference type="NCBIfam" id="NF009239">
    <property type="entry name" value="PRK12595.1"/>
    <property type="match status" value="1"/>
</dbReference>
<dbReference type="Proteomes" id="UP000546806">
    <property type="component" value="Unassembled WGS sequence"/>
</dbReference>
<reference evidence="2 3" key="1">
    <citation type="submission" date="2020-03" db="EMBL/GenBank/DDBJ databases">
        <title>Soil Listeria distribution.</title>
        <authorList>
            <person name="Liao J."/>
            <person name="Wiedmann M."/>
        </authorList>
    </citation>
    <scope>NUCLEOTIDE SEQUENCE [LARGE SCALE GENOMIC DNA]</scope>
    <source>
        <strain evidence="2 3">FSL L7-0435</strain>
    </source>
</reference>
<dbReference type="InterPro" id="IPR006268">
    <property type="entry name" value="DAHP_syn_2"/>
</dbReference>
<accession>A0A7X0WQ91</accession>
<evidence type="ECO:0000313" key="3">
    <source>
        <dbReference type="Proteomes" id="UP000546806"/>
    </source>
</evidence>
<dbReference type="GO" id="GO:0016832">
    <property type="term" value="F:aldehyde-lyase activity"/>
    <property type="evidence" value="ECO:0007669"/>
    <property type="project" value="InterPro"/>
</dbReference>
<keyword evidence="1" id="KW-0808">Transferase</keyword>
<dbReference type="Pfam" id="PF00793">
    <property type="entry name" value="DAHP_synth_1"/>
    <property type="match status" value="1"/>
</dbReference>
<dbReference type="PANTHER" id="PTHR43018">
    <property type="entry name" value="PHOSPHO-2-DEHYDRO-3-DEOXYHEPTONATE ALDOLASE"/>
    <property type="match status" value="1"/>
</dbReference>
<dbReference type="InterPro" id="IPR052899">
    <property type="entry name" value="Class-I_DAHP_synthase"/>
</dbReference>
<dbReference type="InterPro" id="IPR010954">
    <property type="entry name" value="Chorismate_mutase_GmP-bac"/>
</dbReference>